<evidence type="ECO:0000256" key="17">
    <source>
        <dbReference type="ARBA" id="ARBA00040227"/>
    </source>
</evidence>
<dbReference type="GO" id="GO:0043161">
    <property type="term" value="P:proteasome-mediated ubiquitin-dependent protein catabolic process"/>
    <property type="evidence" value="ECO:0007669"/>
    <property type="project" value="TreeGrafter"/>
</dbReference>
<evidence type="ECO:0000256" key="12">
    <source>
        <dbReference type="ARBA" id="ARBA00022786"/>
    </source>
</evidence>
<evidence type="ECO:0000256" key="8">
    <source>
        <dbReference type="ARBA" id="ARBA00022707"/>
    </source>
</evidence>
<evidence type="ECO:0000256" key="21">
    <source>
        <dbReference type="SAM" id="MobiDB-lite"/>
    </source>
</evidence>
<comment type="pathway">
    <text evidence="5">Protein modification; protein ubiquitination.</text>
</comment>
<feature type="compositionally biased region" description="Polar residues" evidence="21">
    <location>
        <begin position="1"/>
        <end position="11"/>
    </location>
</feature>
<evidence type="ECO:0000256" key="11">
    <source>
        <dbReference type="ARBA" id="ARBA00022771"/>
    </source>
</evidence>
<dbReference type="OrthoDB" id="10057496at2759"/>
<name>A0A8B7YFG5_ACAPL</name>
<evidence type="ECO:0000256" key="20">
    <source>
        <dbReference type="PROSITE-ProRule" id="PRU00175"/>
    </source>
</evidence>
<dbReference type="RefSeq" id="XP_022091975.1">
    <property type="nucleotide sequence ID" value="XM_022236283.1"/>
</dbReference>
<dbReference type="KEGG" id="aplc:110980020"/>
<keyword evidence="16" id="KW-0449">Lipoprotein</keyword>
<feature type="compositionally biased region" description="Low complexity" evidence="21">
    <location>
        <begin position="68"/>
        <end position="83"/>
    </location>
</feature>
<evidence type="ECO:0000256" key="18">
    <source>
        <dbReference type="ARBA" id="ARBA00042177"/>
    </source>
</evidence>
<dbReference type="GO" id="GO:0061630">
    <property type="term" value="F:ubiquitin protein ligase activity"/>
    <property type="evidence" value="ECO:0007669"/>
    <property type="project" value="UniProtKB-EC"/>
</dbReference>
<evidence type="ECO:0000256" key="15">
    <source>
        <dbReference type="ARBA" id="ARBA00023228"/>
    </source>
</evidence>
<dbReference type="GO" id="GO:0016020">
    <property type="term" value="C:membrane"/>
    <property type="evidence" value="ECO:0007669"/>
    <property type="project" value="UniProtKB-SubCell"/>
</dbReference>
<dbReference type="InterPro" id="IPR001841">
    <property type="entry name" value="Znf_RING"/>
</dbReference>
<keyword evidence="12" id="KW-0833">Ubl conjugation pathway</keyword>
<evidence type="ECO:0000256" key="14">
    <source>
        <dbReference type="ARBA" id="ARBA00023136"/>
    </source>
</evidence>
<evidence type="ECO:0000256" key="5">
    <source>
        <dbReference type="ARBA" id="ARBA00004906"/>
    </source>
</evidence>
<keyword evidence="7" id="KW-0808">Transferase</keyword>
<keyword evidence="9" id="KW-0479">Metal-binding</keyword>
<dbReference type="GeneID" id="110980020"/>
<accession>A0A8B7YFG5</accession>
<dbReference type="GO" id="GO:0070936">
    <property type="term" value="P:protein K48-linked ubiquitination"/>
    <property type="evidence" value="ECO:0007669"/>
    <property type="project" value="TreeGrafter"/>
</dbReference>
<dbReference type="GO" id="GO:0008270">
    <property type="term" value="F:zinc ion binding"/>
    <property type="evidence" value="ECO:0007669"/>
    <property type="project" value="UniProtKB-KW"/>
</dbReference>
<dbReference type="EC" id="2.3.2.27" evidence="6"/>
<sequence>MGQKVSSSPRVRTNYAGPISHHQVVHDPSYPDSGLGENSHSPSSLHNLAMGSGTSQANGHQPYHQRGSYPSTTSSTSYAASAPVQTSQQHSRNRARSLGNCTQNDGASSSSSRGLHIPGMIDLNLGQDSDDSSPEDNGSLPLTRSRGRTFPFHAQSLPAHLFTSTLFQHVQHVQGIKCPVCSKSVPSDDVECHLVICLTKPRVVYNEDVLSVDAGECVICLDDMQQGDTIARLPCLCIYHKSCIDMWFERNRSCPEHPSD</sequence>
<evidence type="ECO:0000259" key="22">
    <source>
        <dbReference type="PROSITE" id="PS50089"/>
    </source>
</evidence>
<feature type="compositionally biased region" description="Polar residues" evidence="21">
    <location>
        <begin position="36"/>
        <end position="59"/>
    </location>
</feature>
<keyword evidence="10" id="KW-0967">Endosome</keyword>
<keyword evidence="15" id="KW-0458">Lysosome</keyword>
<organism evidence="23 24">
    <name type="scientific">Acanthaster planci</name>
    <name type="common">Crown-of-thorns starfish</name>
    <dbReference type="NCBI Taxonomy" id="133434"/>
    <lineage>
        <taxon>Eukaryota</taxon>
        <taxon>Metazoa</taxon>
        <taxon>Echinodermata</taxon>
        <taxon>Eleutherozoa</taxon>
        <taxon>Asterozoa</taxon>
        <taxon>Asteroidea</taxon>
        <taxon>Valvatacea</taxon>
        <taxon>Valvatida</taxon>
        <taxon>Acanthasteridae</taxon>
        <taxon>Acanthaster</taxon>
    </lineage>
</organism>
<evidence type="ECO:0000256" key="19">
    <source>
        <dbReference type="ARBA" id="ARBA00042305"/>
    </source>
</evidence>
<evidence type="ECO:0000256" key="16">
    <source>
        <dbReference type="ARBA" id="ARBA00023288"/>
    </source>
</evidence>
<keyword evidence="13" id="KW-0862">Zinc</keyword>
<evidence type="ECO:0000256" key="13">
    <source>
        <dbReference type="ARBA" id="ARBA00022833"/>
    </source>
</evidence>
<dbReference type="InterPro" id="IPR051878">
    <property type="entry name" value="ZNRF_ubiq-protein_ligase"/>
</dbReference>
<dbReference type="RefSeq" id="XP_022091974.1">
    <property type="nucleotide sequence ID" value="XM_022236282.1"/>
</dbReference>
<feature type="region of interest" description="Disordered" evidence="21">
    <location>
        <begin position="1"/>
        <end position="144"/>
    </location>
</feature>
<evidence type="ECO:0000313" key="23">
    <source>
        <dbReference type="Proteomes" id="UP000694845"/>
    </source>
</evidence>
<dbReference type="PROSITE" id="PS50089">
    <property type="entry name" value="ZF_RING_2"/>
    <property type="match status" value="1"/>
</dbReference>
<dbReference type="SMART" id="SM00184">
    <property type="entry name" value="RING"/>
    <property type="match status" value="1"/>
</dbReference>
<dbReference type="SUPFAM" id="SSF57850">
    <property type="entry name" value="RING/U-box"/>
    <property type="match status" value="1"/>
</dbReference>
<keyword evidence="11 20" id="KW-0863">Zinc-finger</keyword>
<protein>
    <recommendedName>
        <fullName evidence="17">E3 ubiquitin-protein ligase ZNRF1</fullName>
        <ecNumber evidence="6">2.3.2.27</ecNumber>
    </recommendedName>
    <alternativeName>
        <fullName evidence="18">RING-type E3 ubiquitin transferase ZNRF1</fullName>
    </alternativeName>
    <alternativeName>
        <fullName evidence="19">Zinc/RING finger protein 1</fullName>
    </alternativeName>
</protein>
<evidence type="ECO:0000256" key="1">
    <source>
        <dbReference type="ARBA" id="ARBA00000900"/>
    </source>
</evidence>
<evidence type="ECO:0000256" key="6">
    <source>
        <dbReference type="ARBA" id="ARBA00012483"/>
    </source>
</evidence>
<evidence type="ECO:0000256" key="3">
    <source>
        <dbReference type="ARBA" id="ARBA00004177"/>
    </source>
</evidence>
<keyword evidence="8" id="KW-0519">Myristate</keyword>
<comment type="catalytic activity">
    <reaction evidence="1">
        <text>S-ubiquitinyl-[E2 ubiquitin-conjugating enzyme]-L-cysteine + [acceptor protein]-L-lysine = [E2 ubiquitin-conjugating enzyme]-L-cysteine + N(6)-ubiquitinyl-[acceptor protein]-L-lysine.</text>
        <dbReference type="EC" id="2.3.2.27"/>
    </reaction>
</comment>
<feature type="domain" description="RING-type" evidence="22">
    <location>
        <begin position="217"/>
        <end position="257"/>
    </location>
</feature>
<comment type="subcellular location">
    <subcellularLocation>
        <location evidence="3">Endosome</location>
    </subcellularLocation>
    <subcellularLocation>
        <location evidence="4">Lysosome</location>
    </subcellularLocation>
    <subcellularLocation>
        <location evidence="2">Membrane</location>
        <topology evidence="2">Peripheral membrane protein</topology>
    </subcellularLocation>
</comment>
<dbReference type="Proteomes" id="UP000694845">
    <property type="component" value="Unplaced"/>
</dbReference>
<dbReference type="Pfam" id="PF13639">
    <property type="entry name" value="zf-RING_2"/>
    <property type="match status" value="1"/>
</dbReference>
<dbReference type="InterPro" id="IPR013083">
    <property type="entry name" value="Znf_RING/FYVE/PHD"/>
</dbReference>
<keyword evidence="14" id="KW-0472">Membrane</keyword>
<dbReference type="PANTHER" id="PTHR46661">
    <property type="entry name" value="E3 UBIQUITIN-PROTEIN LIGASE ZNRF1-LIKE PROTEIN"/>
    <property type="match status" value="1"/>
</dbReference>
<evidence type="ECO:0000256" key="9">
    <source>
        <dbReference type="ARBA" id="ARBA00022723"/>
    </source>
</evidence>
<keyword evidence="23" id="KW-1185">Reference proteome</keyword>
<reference evidence="24 25" key="1">
    <citation type="submission" date="2025-04" db="UniProtKB">
        <authorList>
            <consortium name="RefSeq"/>
        </authorList>
    </citation>
    <scope>IDENTIFICATION</scope>
</reference>
<proteinExistence type="predicted"/>
<gene>
    <name evidence="24 25" type="primary">LOC110980020</name>
</gene>
<evidence type="ECO:0000256" key="7">
    <source>
        <dbReference type="ARBA" id="ARBA00022679"/>
    </source>
</evidence>
<dbReference type="GO" id="GO:0005768">
    <property type="term" value="C:endosome"/>
    <property type="evidence" value="ECO:0007669"/>
    <property type="project" value="UniProtKB-SubCell"/>
</dbReference>
<feature type="compositionally biased region" description="Polar residues" evidence="21">
    <location>
        <begin position="99"/>
        <end position="113"/>
    </location>
</feature>
<dbReference type="PANTHER" id="PTHR46661:SF4">
    <property type="entry name" value="RING-TYPE DOMAIN-CONTAINING PROTEIN"/>
    <property type="match status" value="1"/>
</dbReference>
<evidence type="ECO:0000256" key="10">
    <source>
        <dbReference type="ARBA" id="ARBA00022753"/>
    </source>
</evidence>
<dbReference type="AlphaFoldDB" id="A0A8B7YFG5"/>
<evidence type="ECO:0000313" key="24">
    <source>
        <dbReference type="RefSeq" id="XP_022091974.1"/>
    </source>
</evidence>
<evidence type="ECO:0000256" key="2">
    <source>
        <dbReference type="ARBA" id="ARBA00004170"/>
    </source>
</evidence>
<evidence type="ECO:0000313" key="25">
    <source>
        <dbReference type="RefSeq" id="XP_022091975.1"/>
    </source>
</evidence>
<dbReference type="FunFam" id="3.30.40.10:FF:000235">
    <property type="entry name" value="E3 ubiquitin-protein ligase ZNRF1"/>
    <property type="match status" value="1"/>
</dbReference>
<evidence type="ECO:0000256" key="4">
    <source>
        <dbReference type="ARBA" id="ARBA00004371"/>
    </source>
</evidence>
<dbReference type="Gene3D" id="3.30.40.10">
    <property type="entry name" value="Zinc/RING finger domain, C3HC4 (zinc finger)"/>
    <property type="match status" value="1"/>
</dbReference>
<dbReference type="GO" id="GO:0005764">
    <property type="term" value="C:lysosome"/>
    <property type="evidence" value="ECO:0007669"/>
    <property type="project" value="UniProtKB-SubCell"/>
</dbReference>